<comment type="function">
    <text evidence="9">Catalyzes the first step in the biosynthesis of NAD from nicotinic acid, the ATP-dependent synthesis of beta-nicotinate D-ribonucleotide from nicotinate and 5-phospho-D-ribose 1-phosphate.</text>
</comment>
<dbReference type="GO" id="GO:0004516">
    <property type="term" value="F:nicotinate phosphoribosyltransferase activity"/>
    <property type="evidence" value="ECO:0007669"/>
    <property type="project" value="UniProtKB-UniRule"/>
</dbReference>
<name>A0A521CXT0_9BACT</name>
<dbReference type="AlphaFoldDB" id="A0A521CXT0"/>
<evidence type="ECO:0000256" key="4">
    <source>
        <dbReference type="ARBA" id="ARBA00022553"/>
    </source>
</evidence>
<dbReference type="PANTHER" id="PTHR11098">
    <property type="entry name" value="NICOTINATE PHOSPHORIBOSYLTRANSFERASE"/>
    <property type="match status" value="1"/>
</dbReference>
<dbReference type="FunFam" id="3.20.20.70:FF:000076">
    <property type="entry name" value="Nicotinate phosphoribosyltransferase"/>
    <property type="match status" value="1"/>
</dbReference>
<dbReference type="GO" id="GO:0047280">
    <property type="term" value="F:nicotinamide phosphoribosyltransferase activity"/>
    <property type="evidence" value="ECO:0007669"/>
    <property type="project" value="UniProtKB-ARBA"/>
</dbReference>
<dbReference type="InterPro" id="IPR006405">
    <property type="entry name" value="Nic_PRibTrfase_pncB"/>
</dbReference>
<dbReference type="Gene3D" id="3.20.20.70">
    <property type="entry name" value="Aldolase class I"/>
    <property type="match status" value="1"/>
</dbReference>
<dbReference type="InterPro" id="IPR041619">
    <property type="entry name" value="NAPRTase_C"/>
</dbReference>
<gene>
    <name evidence="13" type="ORF">SAMN06265218_107171</name>
</gene>
<dbReference type="InterPro" id="IPR040727">
    <property type="entry name" value="NAPRTase_N"/>
</dbReference>
<comment type="similarity">
    <text evidence="2 9">Belongs to the NAPRTase family.</text>
</comment>
<dbReference type="Gene3D" id="3.20.140.10">
    <property type="entry name" value="nicotinate phosphoribosyltransferase"/>
    <property type="match status" value="1"/>
</dbReference>
<keyword evidence="14" id="KW-1185">Reference proteome</keyword>
<keyword evidence="6 9" id="KW-0662">Pyridine nucleotide biosynthesis</keyword>
<comment type="PTM">
    <text evidence="9">Transiently phosphorylated on a His residue during the reaction cycle. Phosphorylation strongly increases the affinity for substrates and increases the rate of nicotinate D-ribonucleotide production. Dephosphorylation regenerates the low-affinity form of the enzyme, leading to product release.</text>
</comment>
<dbReference type="NCBIfam" id="NF006695">
    <property type="entry name" value="PRK09243.1-2"/>
    <property type="match status" value="1"/>
</dbReference>
<evidence type="ECO:0000259" key="10">
    <source>
        <dbReference type="Pfam" id="PF04095"/>
    </source>
</evidence>
<dbReference type="InterPro" id="IPR007229">
    <property type="entry name" value="Nic_PRibTrfase-Fam"/>
</dbReference>
<keyword evidence="7 9" id="KW-0808">Transferase</keyword>
<feature type="domain" description="Nicotinate/nicotinamide phosphoribosyltransferase" evidence="10">
    <location>
        <begin position="162"/>
        <end position="360"/>
    </location>
</feature>
<reference evidence="13 14" key="1">
    <citation type="submission" date="2017-05" db="EMBL/GenBank/DDBJ databases">
        <authorList>
            <person name="Varghese N."/>
            <person name="Submissions S."/>
        </authorList>
    </citation>
    <scope>NUCLEOTIDE SEQUENCE [LARGE SCALE GENOMIC DNA]</scope>
    <source>
        <strain evidence="13 14">DSM 21194</strain>
    </source>
</reference>
<dbReference type="NCBIfam" id="NF009131">
    <property type="entry name" value="PRK12484.1"/>
    <property type="match status" value="1"/>
</dbReference>
<proteinExistence type="inferred from homology"/>
<dbReference type="InterPro" id="IPR013785">
    <property type="entry name" value="Aldolase_TIM"/>
</dbReference>
<evidence type="ECO:0000313" key="14">
    <source>
        <dbReference type="Proteomes" id="UP000317593"/>
    </source>
</evidence>
<evidence type="ECO:0000259" key="11">
    <source>
        <dbReference type="Pfam" id="PF17767"/>
    </source>
</evidence>
<dbReference type="RefSeq" id="WP_246068325.1">
    <property type="nucleotide sequence ID" value="NZ_FXTH01000007.1"/>
</dbReference>
<keyword evidence="4" id="KW-0597">Phosphoprotein</keyword>
<dbReference type="Pfam" id="PF04095">
    <property type="entry name" value="NAPRTase"/>
    <property type="match status" value="1"/>
</dbReference>
<feature type="domain" description="Nicotinate phosphoribosyltransferase N-terminal" evidence="11">
    <location>
        <begin position="19"/>
        <end position="141"/>
    </location>
</feature>
<dbReference type="SUPFAM" id="SSF51690">
    <property type="entry name" value="Nicotinate/Quinolinate PRTase C-terminal domain-like"/>
    <property type="match status" value="1"/>
</dbReference>
<comment type="catalytic activity">
    <reaction evidence="8 9">
        <text>5-phospho-alpha-D-ribose 1-diphosphate + nicotinate + ATP + H2O = nicotinate beta-D-ribonucleotide + ADP + phosphate + diphosphate</text>
        <dbReference type="Rhea" id="RHEA:36163"/>
        <dbReference type="ChEBI" id="CHEBI:15377"/>
        <dbReference type="ChEBI" id="CHEBI:30616"/>
        <dbReference type="ChEBI" id="CHEBI:32544"/>
        <dbReference type="ChEBI" id="CHEBI:33019"/>
        <dbReference type="ChEBI" id="CHEBI:43474"/>
        <dbReference type="ChEBI" id="CHEBI:57502"/>
        <dbReference type="ChEBI" id="CHEBI:58017"/>
        <dbReference type="ChEBI" id="CHEBI:456216"/>
        <dbReference type="EC" id="6.3.4.21"/>
    </reaction>
</comment>
<dbReference type="GO" id="GO:0034355">
    <property type="term" value="P:NAD+ biosynthetic process via the salvage pathway"/>
    <property type="evidence" value="ECO:0007669"/>
    <property type="project" value="UniProtKB-ARBA"/>
</dbReference>
<keyword evidence="13" id="KW-0328">Glycosyltransferase</keyword>
<evidence type="ECO:0000256" key="6">
    <source>
        <dbReference type="ARBA" id="ARBA00022642"/>
    </source>
</evidence>
<protein>
    <recommendedName>
        <fullName evidence="3 9">Nicotinate phosphoribosyltransferase</fullName>
        <ecNumber evidence="3 9">6.3.4.21</ecNumber>
    </recommendedName>
</protein>
<evidence type="ECO:0000259" key="12">
    <source>
        <dbReference type="Pfam" id="PF17956"/>
    </source>
</evidence>
<dbReference type="Pfam" id="PF17767">
    <property type="entry name" value="NAPRTase_N"/>
    <property type="match status" value="1"/>
</dbReference>
<dbReference type="Pfam" id="PF17956">
    <property type="entry name" value="NAPRTase_C"/>
    <property type="match status" value="1"/>
</dbReference>
<dbReference type="EC" id="6.3.4.21" evidence="3 9"/>
<feature type="domain" description="Nicotinate phosphoribosyltransferase C-terminal" evidence="12">
    <location>
        <begin position="363"/>
        <end position="467"/>
    </location>
</feature>
<dbReference type="EMBL" id="FXTH01000007">
    <property type="protein sequence ID" value="SMO63551.1"/>
    <property type="molecule type" value="Genomic_DNA"/>
</dbReference>
<evidence type="ECO:0000256" key="8">
    <source>
        <dbReference type="ARBA" id="ARBA00048668"/>
    </source>
</evidence>
<organism evidence="13 14">
    <name type="scientific">Fodinibius sediminis</name>
    <dbReference type="NCBI Taxonomy" id="1214077"/>
    <lineage>
        <taxon>Bacteria</taxon>
        <taxon>Pseudomonadati</taxon>
        <taxon>Balneolota</taxon>
        <taxon>Balneolia</taxon>
        <taxon>Balneolales</taxon>
        <taxon>Balneolaceae</taxon>
        <taxon>Fodinibius</taxon>
    </lineage>
</organism>
<sequence length="476" mass="53866">MTSMPSTKTAPLMRHPAIYTDYYELTMAQGYFLAGRKDERACFDYFFRENPFEGGYVVFGGLSDLVDLLEEFRFHEDELQYLADQGFRDDFLEFLRDFRLSVDIWAAREGEIVFPYCPILRVEGTIIEAQILETLILNILNFESLIATKAARMKYAAGSRTVMDFGLRRAQGYGGIQASKAAIIGGVESTSNVYASFTHGIPASGTMAHSWVQSFDDELTAFRKYADYYPDNCILLVDTYNTLESGVPNAIKVARELEASGHRLIGIRLDSGDLAYLSRQTRRQLDEAGLDYVKIAASNQLDERLIKSLISQQAPIDLFGVGTRLVTGYESPALDGVYKLSSVNNEPKLKISENIEKTTLPGRKKVMRYIDDHGKFHGDGIILAEGDDGSIIHHPFYPAKKTDVTSFKAEPLLHRVYRDGKLQIDPPAATESARYLQRRMKKLNPEHKRFENPHIYKVGISRKLMDLRDTLTEKMK</sequence>
<dbReference type="PIRSF" id="PIRSF000484">
    <property type="entry name" value="NAPRT"/>
    <property type="match status" value="1"/>
</dbReference>
<dbReference type="NCBIfam" id="TIGR01513">
    <property type="entry name" value="NAPRTase_put"/>
    <property type="match status" value="1"/>
</dbReference>
<evidence type="ECO:0000313" key="13">
    <source>
        <dbReference type="EMBL" id="SMO63551.1"/>
    </source>
</evidence>
<dbReference type="GO" id="GO:0005829">
    <property type="term" value="C:cytosol"/>
    <property type="evidence" value="ECO:0007669"/>
    <property type="project" value="TreeGrafter"/>
</dbReference>
<dbReference type="PANTHER" id="PTHR11098:SF1">
    <property type="entry name" value="NICOTINATE PHOSPHORIBOSYLTRANSFERASE"/>
    <property type="match status" value="1"/>
</dbReference>
<evidence type="ECO:0000256" key="9">
    <source>
        <dbReference type="RuleBase" id="RU365100"/>
    </source>
</evidence>
<evidence type="ECO:0000256" key="7">
    <source>
        <dbReference type="ARBA" id="ARBA00022679"/>
    </source>
</evidence>
<dbReference type="Proteomes" id="UP000317593">
    <property type="component" value="Unassembled WGS sequence"/>
</dbReference>
<evidence type="ECO:0000256" key="3">
    <source>
        <dbReference type="ARBA" id="ARBA00013236"/>
    </source>
</evidence>
<comment type="pathway">
    <text evidence="1 9">Cofactor biosynthesis; NAD(+) biosynthesis; nicotinate D-ribonucleotide from nicotinate: step 1/1.</text>
</comment>
<dbReference type="SUPFAM" id="SSF54675">
    <property type="entry name" value="Nicotinate/Quinolinate PRTase N-terminal domain-like"/>
    <property type="match status" value="1"/>
</dbReference>
<dbReference type="InterPro" id="IPR041525">
    <property type="entry name" value="N/Namide_PRibTrfase"/>
</dbReference>
<evidence type="ECO:0000256" key="5">
    <source>
        <dbReference type="ARBA" id="ARBA00022598"/>
    </source>
</evidence>
<dbReference type="CDD" id="cd01570">
    <property type="entry name" value="NAPRTase_A"/>
    <property type="match status" value="1"/>
</dbReference>
<dbReference type="UniPathway" id="UPA00253">
    <property type="reaction ID" value="UER00457"/>
</dbReference>
<accession>A0A521CXT0</accession>
<keyword evidence="5 9" id="KW-0436">Ligase</keyword>
<dbReference type="InterPro" id="IPR036068">
    <property type="entry name" value="Nicotinate_pribotase-like_C"/>
</dbReference>
<evidence type="ECO:0000256" key="2">
    <source>
        <dbReference type="ARBA" id="ARBA00010897"/>
    </source>
</evidence>
<evidence type="ECO:0000256" key="1">
    <source>
        <dbReference type="ARBA" id="ARBA00004952"/>
    </source>
</evidence>